<keyword evidence="5" id="KW-0670">Pyruvate</keyword>
<gene>
    <name evidence="5" type="ORF">SAMN04489711_102205</name>
</gene>
<proteinExistence type="predicted"/>
<keyword evidence="1" id="KW-0560">Oxidoreductase</keyword>
<dbReference type="NCBIfam" id="NF006179">
    <property type="entry name" value="PRK08312.1"/>
    <property type="match status" value="1"/>
</dbReference>
<dbReference type="STRING" id="1177982.SAMN04489711_102205"/>
<dbReference type="InterPro" id="IPR046667">
    <property type="entry name" value="DUF6537"/>
</dbReference>
<feature type="domain" description="DUF6537" evidence="4">
    <location>
        <begin position="249"/>
        <end position="458"/>
    </location>
</feature>
<accession>A0A1I2ASV0</accession>
<name>A0A1I2ASV0_9BURK</name>
<evidence type="ECO:0000313" key="5">
    <source>
        <dbReference type="EMBL" id="SFE46982.1"/>
    </source>
</evidence>
<evidence type="ECO:0000313" key="6">
    <source>
        <dbReference type="Proteomes" id="UP000199119"/>
    </source>
</evidence>
<evidence type="ECO:0000256" key="2">
    <source>
        <dbReference type="SAM" id="MobiDB-lite"/>
    </source>
</evidence>
<dbReference type="InterPro" id="IPR019752">
    <property type="entry name" value="Pyrv/ketoisovalerate_OxRed_cat"/>
</dbReference>
<dbReference type="Gene3D" id="3.40.920.10">
    <property type="entry name" value="Pyruvate-ferredoxin oxidoreductase, PFOR, domain III"/>
    <property type="match status" value="1"/>
</dbReference>
<reference evidence="6" key="1">
    <citation type="submission" date="2016-10" db="EMBL/GenBank/DDBJ databases">
        <authorList>
            <person name="Varghese N."/>
            <person name="Submissions S."/>
        </authorList>
    </citation>
    <scope>NUCLEOTIDE SEQUENCE [LARGE SCALE GENOMIC DNA]</scope>
    <source>
        <strain evidence="6">DSM 27981</strain>
    </source>
</reference>
<evidence type="ECO:0000259" key="4">
    <source>
        <dbReference type="Pfam" id="PF20169"/>
    </source>
</evidence>
<dbReference type="Pfam" id="PF01558">
    <property type="entry name" value="POR"/>
    <property type="match status" value="1"/>
</dbReference>
<feature type="domain" description="Pyruvate/ketoisovalerate oxidoreductase catalytic" evidence="3">
    <location>
        <begin position="14"/>
        <end position="204"/>
    </location>
</feature>
<dbReference type="EMBL" id="FONX01000002">
    <property type="protein sequence ID" value="SFE46982.1"/>
    <property type="molecule type" value="Genomic_DNA"/>
</dbReference>
<keyword evidence="6" id="KW-1185">Reference proteome</keyword>
<feature type="compositionally biased region" description="Basic and acidic residues" evidence="2">
    <location>
        <begin position="207"/>
        <end position="220"/>
    </location>
</feature>
<organism evidence="5 6">
    <name type="scientific">Paracidovorax wautersii</name>
    <dbReference type="NCBI Taxonomy" id="1177982"/>
    <lineage>
        <taxon>Bacteria</taxon>
        <taxon>Pseudomonadati</taxon>
        <taxon>Pseudomonadota</taxon>
        <taxon>Betaproteobacteria</taxon>
        <taxon>Burkholderiales</taxon>
        <taxon>Comamonadaceae</taxon>
        <taxon>Paracidovorax</taxon>
    </lineage>
</organism>
<sequence>MTTEPIKIAILAMGGEGGGVLADWIVDLGESNGYFAQTTSVPGVAQRTGATIYYVELFPGADQTGARVPVLAQAPMPGDVDIVLASELMEAGRAVQRGLVTPDRTAFIASTHRVYSIAEKSAMGDGRVDSDALLAQARRAAQRFVSFDMAAAAERSGSVISAVLFGALCGAGVLPFNRQQFEATIERGGVGVKPSLKAFGVGYEQSRQEAPERIASDKPQPRPAASVQPRHPAVARLVARAAAYPAEAADIAVEGVRRLIDYQDIDYAALYLQRLDALATARGTDAALLAETARHLALWMSYEDVIRVADLKTRASRFERVTDEVHAKQDQVLHIQEFMHPRLEEICETLPAGLGRWLARPHAVHRLVGRFTREGRIVRTSSLGGFLTLYLLARWRRGRRSTLRYQLETERIETWLARIQRLAAIDPALALEAARCQRLVKGYSDTHARGLKNYETLMAVVDRHAASLAPATLRTLRDAALADEHGRKLDESLRLHALIPQGIPA</sequence>
<dbReference type="AlphaFoldDB" id="A0A1I2ASV0"/>
<dbReference type="OrthoDB" id="6135558at2"/>
<dbReference type="Pfam" id="PF20169">
    <property type="entry name" value="DUF6537"/>
    <property type="match status" value="1"/>
</dbReference>
<dbReference type="RefSeq" id="WP_092937686.1">
    <property type="nucleotide sequence ID" value="NZ_FONX01000002.1"/>
</dbReference>
<evidence type="ECO:0000259" key="3">
    <source>
        <dbReference type="Pfam" id="PF01558"/>
    </source>
</evidence>
<evidence type="ECO:0000256" key="1">
    <source>
        <dbReference type="ARBA" id="ARBA00023002"/>
    </source>
</evidence>
<feature type="region of interest" description="Disordered" evidence="2">
    <location>
        <begin position="207"/>
        <end position="230"/>
    </location>
</feature>
<dbReference type="GO" id="GO:0016903">
    <property type="term" value="F:oxidoreductase activity, acting on the aldehyde or oxo group of donors"/>
    <property type="evidence" value="ECO:0007669"/>
    <property type="project" value="InterPro"/>
</dbReference>
<dbReference type="InterPro" id="IPR002869">
    <property type="entry name" value="Pyrv_flavodox_OxRed_cen"/>
</dbReference>
<dbReference type="Proteomes" id="UP000199119">
    <property type="component" value="Unassembled WGS sequence"/>
</dbReference>
<protein>
    <submittedName>
        <fullName evidence="5">Indolepyruvate ferredoxin oxidoreductase beta subunit</fullName>
    </submittedName>
</protein>